<reference evidence="1 2" key="1">
    <citation type="journal article" date="2006" name="Nature">
        <title>Global trends of whole-genome duplications revealed by the ciliate Paramecium tetraurelia.</title>
        <authorList>
            <consortium name="Genoscope"/>
            <person name="Aury J.-M."/>
            <person name="Jaillon O."/>
            <person name="Duret L."/>
            <person name="Noel B."/>
            <person name="Jubin C."/>
            <person name="Porcel B.M."/>
            <person name="Segurens B."/>
            <person name="Daubin V."/>
            <person name="Anthouard V."/>
            <person name="Aiach N."/>
            <person name="Arnaiz O."/>
            <person name="Billaut A."/>
            <person name="Beisson J."/>
            <person name="Blanc I."/>
            <person name="Bouhouche K."/>
            <person name="Camara F."/>
            <person name="Duharcourt S."/>
            <person name="Guigo R."/>
            <person name="Gogendeau D."/>
            <person name="Katinka M."/>
            <person name="Keller A.-M."/>
            <person name="Kissmehl R."/>
            <person name="Klotz C."/>
            <person name="Koll F."/>
            <person name="Le Moue A."/>
            <person name="Lepere C."/>
            <person name="Malinsky S."/>
            <person name="Nowacki M."/>
            <person name="Nowak J.K."/>
            <person name="Plattner H."/>
            <person name="Poulain J."/>
            <person name="Ruiz F."/>
            <person name="Serrano V."/>
            <person name="Zagulski M."/>
            <person name="Dessen P."/>
            <person name="Betermier M."/>
            <person name="Weissenbach J."/>
            <person name="Scarpelli C."/>
            <person name="Schachter V."/>
            <person name="Sperling L."/>
            <person name="Meyer E."/>
            <person name="Cohen J."/>
            <person name="Wincker P."/>
        </authorList>
    </citation>
    <scope>NUCLEOTIDE SEQUENCE [LARGE SCALE GENOMIC DNA]</scope>
    <source>
        <strain evidence="1 2">Stock d4-2</strain>
    </source>
</reference>
<keyword evidence="2" id="KW-1185">Reference proteome</keyword>
<evidence type="ECO:0000313" key="2">
    <source>
        <dbReference type="Proteomes" id="UP000000600"/>
    </source>
</evidence>
<sequence length="170" mass="20124">MNSRENDLETPCHITFKRFYIKKVTINRRPQLLQQTIKERPKIAFGCNIKCALKDRSEQPSLFYDKKYTCIDKHHGVPLIQSARNSRTKSEYDGNEKNKKTYKFDEFQNSKSLSLSFQPQKYGQKKKVPIHSDPLNYLNKFLPMTSRQLKESFIMLLKKHQSGHINLEQK</sequence>
<dbReference type="EMBL" id="CT867985">
    <property type="protein sequence ID" value="CAK55699.1"/>
    <property type="molecule type" value="Genomic_DNA"/>
</dbReference>
<evidence type="ECO:0000313" key="1">
    <source>
        <dbReference type="EMBL" id="CAK55699.1"/>
    </source>
</evidence>
<accession>A0BAY2</accession>
<protein>
    <submittedName>
        <fullName evidence="1">Uncharacterized protein</fullName>
    </submittedName>
</protein>
<gene>
    <name evidence="1" type="ORF">GSPATT00000134001</name>
</gene>
<name>A0BAY2_PARTE</name>
<dbReference type="GeneID" id="5008881"/>
<dbReference type="RefSeq" id="XP_001423097.1">
    <property type="nucleotide sequence ID" value="XM_001423060.1"/>
</dbReference>
<dbReference type="Proteomes" id="UP000000600">
    <property type="component" value="Unassembled WGS sequence"/>
</dbReference>
<dbReference type="OMA" id="LKESFIM"/>
<dbReference type="HOGENOM" id="CLU_1573650_0_0_1"/>
<dbReference type="OrthoDB" id="305325at2759"/>
<dbReference type="InParanoid" id="A0BAY2"/>
<dbReference type="AlphaFoldDB" id="A0BAY2"/>
<organism evidence="1 2">
    <name type="scientific">Paramecium tetraurelia</name>
    <dbReference type="NCBI Taxonomy" id="5888"/>
    <lineage>
        <taxon>Eukaryota</taxon>
        <taxon>Sar</taxon>
        <taxon>Alveolata</taxon>
        <taxon>Ciliophora</taxon>
        <taxon>Intramacronucleata</taxon>
        <taxon>Oligohymenophorea</taxon>
        <taxon>Peniculida</taxon>
        <taxon>Parameciidae</taxon>
        <taxon>Paramecium</taxon>
    </lineage>
</organism>
<proteinExistence type="predicted"/>
<dbReference type="KEGG" id="ptm:GSPATT00000134001"/>